<dbReference type="Proteomes" id="UP000248806">
    <property type="component" value="Unassembled WGS sequence"/>
</dbReference>
<keyword evidence="2" id="KW-1185">Reference proteome</keyword>
<sequence>MVDRAERQATLFVNAPGLLLHTAQEATLSLLRLSFPRNFHCLALEACFTQLLEPFYPRLKNA</sequence>
<accession>A0A326U0L7</accession>
<name>A0A326U0L7_THEHA</name>
<dbReference type="EMBL" id="QKUF01000029">
    <property type="protein sequence ID" value="PZW22887.1"/>
    <property type="molecule type" value="Genomic_DNA"/>
</dbReference>
<dbReference type="AlphaFoldDB" id="A0A326U0L7"/>
<organism evidence="1 2">
    <name type="scientific">Thermosporothrix hazakensis</name>
    <dbReference type="NCBI Taxonomy" id="644383"/>
    <lineage>
        <taxon>Bacteria</taxon>
        <taxon>Bacillati</taxon>
        <taxon>Chloroflexota</taxon>
        <taxon>Ktedonobacteria</taxon>
        <taxon>Ktedonobacterales</taxon>
        <taxon>Thermosporotrichaceae</taxon>
        <taxon>Thermosporothrix</taxon>
    </lineage>
</organism>
<comment type="caution">
    <text evidence="1">The sequence shown here is derived from an EMBL/GenBank/DDBJ whole genome shotgun (WGS) entry which is preliminary data.</text>
</comment>
<evidence type="ECO:0000313" key="2">
    <source>
        <dbReference type="Proteomes" id="UP000248806"/>
    </source>
</evidence>
<gene>
    <name evidence="1" type="ORF">EI42_05232</name>
</gene>
<evidence type="ECO:0000313" key="1">
    <source>
        <dbReference type="EMBL" id="PZW22887.1"/>
    </source>
</evidence>
<reference evidence="1 2" key="1">
    <citation type="submission" date="2018-06" db="EMBL/GenBank/DDBJ databases">
        <title>Genomic Encyclopedia of Archaeal and Bacterial Type Strains, Phase II (KMG-II): from individual species to whole genera.</title>
        <authorList>
            <person name="Goeker M."/>
        </authorList>
    </citation>
    <scope>NUCLEOTIDE SEQUENCE [LARGE SCALE GENOMIC DNA]</scope>
    <source>
        <strain evidence="1 2">ATCC BAA-1881</strain>
    </source>
</reference>
<protein>
    <submittedName>
        <fullName evidence="1">Uncharacterized protein</fullName>
    </submittedName>
</protein>
<proteinExistence type="predicted"/>